<evidence type="ECO:0000256" key="7">
    <source>
        <dbReference type="ARBA" id="ARBA00068968"/>
    </source>
</evidence>
<reference evidence="10 13" key="2">
    <citation type="submission" date="2023-11" db="EMBL/GenBank/DDBJ databases">
        <title>Plant-associative lifestyle of Vibrio porteresiae and its evolutionary dynamics.</title>
        <authorList>
            <person name="Rameshkumar N."/>
            <person name="Kirti K."/>
        </authorList>
    </citation>
    <scope>NUCLEOTIDE SEQUENCE [LARGE SCALE GENOMIC DNA]</scope>
    <source>
        <strain evidence="10 13">MSSRF38</strain>
    </source>
</reference>
<sequence length="350" mass="39806">MLDEISFSRVPITNRCKISKIRSFLASNGLDIDEDVEYFIVGKHLSGQILACGAIAGKVLKSIAIEKTFRGSGLSLTLMTELTNFAYELGRYNLFLFTKPQNFNLFRQSGFFPLAQVDDAMILMENSPNRFRSYCQQLKLLKVSGHRIGSIVMNANPFTLGHQYLVDKACAECDWVHLFVVREEGKDFSYTERLKMIREGTRHLKNITVHPGSDYMISRATFPTYFIKDQKKINYCHTALDLKLFRDGIVPALGITHRYVGTEPLCPVTSHYNESMHYWLETSASLPRAIEIIEVPRKVIGGEPVSASRVRQLLIQQDYEQVAELVPETTCQILFRDDVLRHNTPKSVAA</sequence>
<gene>
    <name evidence="11" type="primary">citC</name>
    <name evidence="10" type="ORF">SBX37_13645</name>
    <name evidence="11" type="ORF">VIM7927_00535</name>
</gene>
<evidence type="ECO:0000313" key="11">
    <source>
        <dbReference type="EMBL" id="SMR99310.1"/>
    </source>
</evidence>
<evidence type="ECO:0000256" key="3">
    <source>
        <dbReference type="ARBA" id="ARBA00022840"/>
    </source>
</evidence>
<dbReference type="Gene3D" id="3.40.630.30">
    <property type="match status" value="1"/>
</dbReference>
<evidence type="ECO:0000256" key="8">
    <source>
        <dbReference type="PIRNR" id="PIRNR005751"/>
    </source>
</evidence>
<protein>
    <recommendedName>
        <fullName evidence="7 8">[Citrate [pro-3S]-lyase] ligase</fullName>
        <ecNumber evidence="6 8">6.2.1.22</ecNumber>
    </recommendedName>
</protein>
<dbReference type="Proteomes" id="UP000196125">
    <property type="component" value="Unassembled WGS sequence"/>
</dbReference>
<dbReference type="NCBIfam" id="TIGR00125">
    <property type="entry name" value="cyt_tran_rel"/>
    <property type="match status" value="1"/>
</dbReference>
<comment type="function">
    <text evidence="5 8">Acetylation of prosthetic group (2-(5''-phosphoribosyl)-3'-dephosphocoenzyme-A) of the gamma subunit of citrate lyase.</text>
</comment>
<evidence type="ECO:0000256" key="1">
    <source>
        <dbReference type="ARBA" id="ARBA00022598"/>
    </source>
</evidence>
<dbReference type="InterPro" id="IPR005216">
    <property type="entry name" value="Citrate_lyase_ligase"/>
</dbReference>
<evidence type="ECO:0000256" key="5">
    <source>
        <dbReference type="ARBA" id="ARBA00058086"/>
    </source>
</evidence>
<dbReference type="SMART" id="SM00764">
    <property type="entry name" value="Citrate_ly_lig"/>
    <property type="match status" value="1"/>
</dbReference>
<dbReference type="EMBL" id="JAWRCO010000001">
    <property type="protein sequence ID" value="MDW6003896.1"/>
    <property type="molecule type" value="Genomic_DNA"/>
</dbReference>
<reference evidence="11 12" key="1">
    <citation type="submission" date="2017-05" db="EMBL/GenBank/DDBJ databases">
        <authorList>
            <person name="Song R."/>
            <person name="Chenine A.L."/>
            <person name="Ruprecht R.M."/>
        </authorList>
    </citation>
    <scope>NUCLEOTIDE SEQUENCE [LARGE SCALE GENOMIC DNA]</scope>
    <source>
        <strain evidence="11 12">CECT 7927</strain>
    </source>
</reference>
<evidence type="ECO:0000313" key="10">
    <source>
        <dbReference type="EMBL" id="MDW6003896.1"/>
    </source>
</evidence>
<dbReference type="AlphaFoldDB" id="A0A1Y6IR80"/>
<dbReference type="GO" id="GO:0008771">
    <property type="term" value="F:[citrate (pro-3S)-lyase] ligase activity"/>
    <property type="evidence" value="ECO:0007669"/>
    <property type="project" value="UniProtKB-EC"/>
</dbReference>
<organism evidence="11 12">
    <name type="scientific">Vibrio mangrovi</name>
    <dbReference type="NCBI Taxonomy" id="474394"/>
    <lineage>
        <taxon>Bacteria</taxon>
        <taxon>Pseudomonadati</taxon>
        <taxon>Pseudomonadota</taxon>
        <taxon>Gammaproteobacteria</taxon>
        <taxon>Vibrionales</taxon>
        <taxon>Vibrionaceae</taxon>
        <taxon>Vibrio</taxon>
    </lineage>
</organism>
<proteinExistence type="predicted"/>
<dbReference type="SUPFAM" id="SSF52374">
    <property type="entry name" value="Nucleotidylyl transferase"/>
    <property type="match status" value="1"/>
</dbReference>
<dbReference type="FunFam" id="3.40.50.620:FF:000071">
    <property type="entry name" value="[Citrate [pro-3S]-lyase] ligase"/>
    <property type="match status" value="1"/>
</dbReference>
<keyword evidence="1 8" id="KW-0436">Ligase</keyword>
<name>A0A1Y6IR80_9VIBR</name>
<evidence type="ECO:0000259" key="9">
    <source>
        <dbReference type="SMART" id="SM00764"/>
    </source>
</evidence>
<dbReference type="PANTHER" id="PTHR40599:SF1">
    <property type="entry name" value="[CITRATE [PRO-3S]-LYASE] LIGASE"/>
    <property type="match status" value="1"/>
</dbReference>
<keyword evidence="3 8" id="KW-0067">ATP-binding</keyword>
<evidence type="ECO:0000313" key="13">
    <source>
        <dbReference type="Proteomes" id="UP001283366"/>
    </source>
</evidence>
<dbReference type="PIRSF" id="PIRSF005751">
    <property type="entry name" value="Acet_citr_lig"/>
    <property type="match status" value="1"/>
</dbReference>
<dbReference type="InterPro" id="IPR013166">
    <property type="entry name" value="Citrate_lyase_ligase_C"/>
</dbReference>
<dbReference type="PANTHER" id="PTHR40599">
    <property type="entry name" value="[CITRATE [PRO-3S]-LYASE] LIGASE"/>
    <property type="match status" value="1"/>
</dbReference>
<dbReference type="GO" id="GO:0005524">
    <property type="term" value="F:ATP binding"/>
    <property type="evidence" value="ECO:0007669"/>
    <property type="project" value="UniProtKB-UniRule"/>
</dbReference>
<comment type="catalytic activity">
    <reaction evidence="4 8">
        <text>holo-[citrate lyase ACP] + acetate + ATP = acetyl-[citrate lyase ACP] + AMP + diphosphate</text>
        <dbReference type="Rhea" id="RHEA:23788"/>
        <dbReference type="Rhea" id="RHEA-COMP:10158"/>
        <dbReference type="Rhea" id="RHEA-COMP:13710"/>
        <dbReference type="ChEBI" id="CHEBI:30089"/>
        <dbReference type="ChEBI" id="CHEBI:30616"/>
        <dbReference type="ChEBI" id="CHEBI:33019"/>
        <dbReference type="ChEBI" id="CHEBI:82683"/>
        <dbReference type="ChEBI" id="CHEBI:137976"/>
        <dbReference type="ChEBI" id="CHEBI:456215"/>
        <dbReference type="EC" id="6.2.1.22"/>
    </reaction>
</comment>
<dbReference type="CDD" id="cd02169">
    <property type="entry name" value="Citrate_lyase_ligase"/>
    <property type="match status" value="1"/>
</dbReference>
<dbReference type="InterPro" id="IPR016181">
    <property type="entry name" value="Acyl_CoA_acyltransferase"/>
</dbReference>
<evidence type="ECO:0000313" key="12">
    <source>
        <dbReference type="Proteomes" id="UP000196125"/>
    </source>
</evidence>
<dbReference type="RefSeq" id="WP_087479348.1">
    <property type="nucleotide sequence ID" value="NZ_AP024883.1"/>
</dbReference>
<dbReference type="OrthoDB" id="9779753at2"/>
<evidence type="ECO:0000256" key="2">
    <source>
        <dbReference type="ARBA" id="ARBA00022741"/>
    </source>
</evidence>
<dbReference type="InterPro" id="IPR004821">
    <property type="entry name" value="Cyt_trans-like"/>
</dbReference>
<dbReference type="SUPFAM" id="SSF55729">
    <property type="entry name" value="Acyl-CoA N-acyltransferases (Nat)"/>
    <property type="match status" value="1"/>
</dbReference>
<dbReference type="EMBL" id="FXXI01000001">
    <property type="protein sequence ID" value="SMR99310.1"/>
    <property type="molecule type" value="Genomic_DNA"/>
</dbReference>
<keyword evidence="2 8" id="KW-0547">Nucleotide-binding</keyword>
<keyword evidence="13" id="KW-1185">Reference proteome</keyword>
<dbReference type="NCBIfam" id="TIGR00124">
    <property type="entry name" value="cit_ly_ligase"/>
    <property type="match status" value="1"/>
</dbReference>
<dbReference type="Pfam" id="PF08218">
    <property type="entry name" value="Citrate_ly_lig"/>
    <property type="match status" value="1"/>
</dbReference>
<evidence type="ECO:0000256" key="4">
    <source>
        <dbReference type="ARBA" id="ARBA00051405"/>
    </source>
</evidence>
<evidence type="ECO:0000256" key="6">
    <source>
        <dbReference type="ARBA" id="ARBA00066591"/>
    </source>
</evidence>
<accession>A0A1Y6IR80</accession>
<dbReference type="Proteomes" id="UP001283366">
    <property type="component" value="Unassembled WGS sequence"/>
</dbReference>
<dbReference type="EC" id="6.2.1.22" evidence="6 8"/>
<dbReference type="Gene3D" id="3.40.50.620">
    <property type="entry name" value="HUPs"/>
    <property type="match status" value="1"/>
</dbReference>
<feature type="domain" description="Citrate lyase ligase C-terminal" evidence="9">
    <location>
        <begin position="148"/>
        <end position="334"/>
    </location>
</feature>
<dbReference type="InterPro" id="IPR014729">
    <property type="entry name" value="Rossmann-like_a/b/a_fold"/>
</dbReference>
<keyword evidence="11" id="KW-0456">Lyase</keyword>
<dbReference type="GO" id="GO:0016829">
    <property type="term" value="F:lyase activity"/>
    <property type="evidence" value="ECO:0007669"/>
    <property type="project" value="UniProtKB-KW"/>
</dbReference>